<evidence type="ECO:0000256" key="6">
    <source>
        <dbReference type="HAMAP-Rule" id="MF_01862"/>
    </source>
</evidence>
<dbReference type="PRINTS" id="PR00507">
    <property type="entry name" value="N12N6MTFRASE"/>
</dbReference>
<dbReference type="InterPro" id="IPR002052">
    <property type="entry name" value="DNA_methylase_N6_adenine_CS"/>
</dbReference>
<evidence type="ECO:0000256" key="3">
    <source>
        <dbReference type="ARBA" id="ARBA00022603"/>
    </source>
</evidence>
<evidence type="ECO:0000313" key="10">
    <source>
        <dbReference type="Proteomes" id="UP000009073"/>
    </source>
</evidence>
<gene>
    <name evidence="6" type="primary">rsmC</name>
    <name evidence="9" type="ordered locus">Tola_2628</name>
</gene>
<dbReference type="AlphaFoldDB" id="C4LB19"/>
<evidence type="ECO:0000256" key="1">
    <source>
        <dbReference type="ARBA" id="ARBA00022490"/>
    </source>
</evidence>
<dbReference type="InterPro" id="IPR046977">
    <property type="entry name" value="RsmC/RlmG"/>
</dbReference>
<keyword evidence="1 6" id="KW-0963">Cytoplasm</keyword>
<comment type="subunit">
    <text evidence="6">Monomer.</text>
</comment>
<protein>
    <recommendedName>
        <fullName evidence="6">Ribosomal RNA small subunit methyltransferase C</fullName>
        <ecNumber evidence="6">2.1.1.172</ecNumber>
    </recommendedName>
    <alternativeName>
        <fullName evidence="6">16S rRNA m2G1207 methyltransferase</fullName>
    </alternativeName>
    <alternativeName>
        <fullName evidence="6">rRNA (guanine-N(2)-)-methyltransferase RsmC</fullName>
    </alternativeName>
</protein>
<dbReference type="InterPro" id="IPR007848">
    <property type="entry name" value="Small_mtfrase_dom"/>
</dbReference>
<dbReference type="EMBL" id="CP001616">
    <property type="protein sequence ID" value="ACQ94222.1"/>
    <property type="molecule type" value="Genomic_DNA"/>
</dbReference>
<dbReference type="KEGG" id="tau:Tola_2628"/>
<keyword evidence="10" id="KW-1185">Reference proteome</keyword>
<dbReference type="Proteomes" id="UP000009073">
    <property type="component" value="Chromosome"/>
</dbReference>
<dbReference type="GO" id="GO:0003676">
    <property type="term" value="F:nucleic acid binding"/>
    <property type="evidence" value="ECO:0007669"/>
    <property type="project" value="InterPro"/>
</dbReference>
<keyword evidence="4 6" id="KW-0808">Transferase</keyword>
<evidence type="ECO:0000259" key="7">
    <source>
        <dbReference type="Pfam" id="PF05175"/>
    </source>
</evidence>
<keyword evidence="5 6" id="KW-0949">S-adenosyl-L-methionine</keyword>
<dbReference type="PANTHER" id="PTHR47816">
    <property type="entry name" value="RIBOSOMAL RNA SMALL SUBUNIT METHYLTRANSFERASE C"/>
    <property type="match status" value="1"/>
</dbReference>
<accession>C4LB19</accession>
<dbReference type="InterPro" id="IPR023543">
    <property type="entry name" value="rRNA_ssu_MeTfrase_C"/>
</dbReference>
<dbReference type="STRING" id="595494.Tola_2628"/>
<dbReference type="HOGENOM" id="CLU_049581_0_1_6"/>
<comment type="subcellular location">
    <subcellularLocation>
        <location evidence="6">Cytoplasm</location>
    </subcellularLocation>
</comment>
<evidence type="ECO:0000256" key="2">
    <source>
        <dbReference type="ARBA" id="ARBA00022552"/>
    </source>
</evidence>
<organism evidence="9 10">
    <name type="scientific">Tolumonas auensis (strain DSM 9187 / NBRC 110442 / TA 4)</name>
    <dbReference type="NCBI Taxonomy" id="595494"/>
    <lineage>
        <taxon>Bacteria</taxon>
        <taxon>Pseudomonadati</taxon>
        <taxon>Pseudomonadota</taxon>
        <taxon>Gammaproteobacteria</taxon>
        <taxon>Aeromonadales</taxon>
        <taxon>Aeromonadaceae</taxon>
        <taxon>Tolumonas</taxon>
    </lineage>
</organism>
<dbReference type="PROSITE" id="PS00092">
    <property type="entry name" value="N6_MTASE"/>
    <property type="match status" value="1"/>
</dbReference>
<comment type="function">
    <text evidence="6">Specifically methylates the guanine in position 1207 of 16S rRNA in the 30S particle.</text>
</comment>
<sequence>MTAMQYAEPNNLSSFLIRHQSLFQNKSILICGQLQSVSLTPLLSEIVTTFLVSDYSVFNMLQATSPMMGSRLRYGFMLNDVEQKYDAVLLFMPKAKQEAALWFDSVLPSLKPNGDIFVLGENRGGISAAPKLLQPYADKVQKIDSARHCSLFYAQLVTPPVSSTPDSLFSHYTLQLTHDQAALKISALPGVFSAGELDEGTQLLLDSLPALSGDILDVGCGAGVIGAAICQRTPDANVVMTDVNALALLSATKTLEGNNLSAQVIASDMFSDVEAKFDFIISNPPFHAGLKTNYEATERFLHQAPAHLKRGGQLFLVANKFLRYEPILADVFHSVSVIKENSRFKIIRAF</sequence>
<evidence type="ECO:0000259" key="8">
    <source>
        <dbReference type="Pfam" id="PF08468"/>
    </source>
</evidence>
<proteinExistence type="inferred from homology"/>
<dbReference type="eggNOG" id="COG2813">
    <property type="taxonomic scope" value="Bacteria"/>
</dbReference>
<dbReference type="NCBIfam" id="NF007023">
    <property type="entry name" value="PRK09489.1"/>
    <property type="match status" value="1"/>
</dbReference>
<comment type="catalytic activity">
    <reaction evidence="6">
        <text>guanosine(1207) in 16S rRNA + S-adenosyl-L-methionine = N(2)-methylguanosine(1207) in 16S rRNA + S-adenosyl-L-homocysteine + H(+)</text>
        <dbReference type="Rhea" id="RHEA:42736"/>
        <dbReference type="Rhea" id="RHEA-COMP:10213"/>
        <dbReference type="Rhea" id="RHEA-COMP:10214"/>
        <dbReference type="ChEBI" id="CHEBI:15378"/>
        <dbReference type="ChEBI" id="CHEBI:57856"/>
        <dbReference type="ChEBI" id="CHEBI:59789"/>
        <dbReference type="ChEBI" id="CHEBI:74269"/>
        <dbReference type="ChEBI" id="CHEBI:74481"/>
        <dbReference type="EC" id="2.1.1.172"/>
    </reaction>
</comment>
<reference evidence="10" key="1">
    <citation type="submission" date="2009-05" db="EMBL/GenBank/DDBJ databases">
        <title>Complete sequence of Tolumonas auensis DSM 9187.</title>
        <authorList>
            <consortium name="US DOE Joint Genome Institute"/>
            <person name="Lucas S."/>
            <person name="Copeland A."/>
            <person name="Lapidus A."/>
            <person name="Glavina del Rio T."/>
            <person name="Tice H."/>
            <person name="Bruce D."/>
            <person name="Goodwin L."/>
            <person name="Pitluck S."/>
            <person name="Chertkov O."/>
            <person name="Brettin T."/>
            <person name="Detter J.C."/>
            <person name="Han C."/>
            <person name="Larimer F."/>
            <person name="Land M."/>
            <person name="Hauser L."/>
            <person name="Kyrpides N."/>
            <person name="Mikhailova N."/>
            <person name="Spring S."/>
            <person name="Beller H."/>
        </authorList>
    </citation>
    <scope>NUCLEOTIDE SEQUENCE [LARGE SCALE GENOMIC DNA]</scope>
    <source>
        <strain evidence="10">DSM 9187 / TA4</strain>
    </source>
</reference>
<dbReference type="Pfam" id="PF08468">
    <property type="entry name" value="MTS_N"/>
    <property type="match status" value="1"/>
</dbReference>
<comment type="similarity">
    <text evidence="6">Belongs to the methyltransferase superfamily. RsmC family.</text>
</comment>
<keyword evidence="3 6" id="KW-0489">Methyltransferase</keyword>
<dbReference type="Pfam" id="PF05175">
    <property type="entry name" value="MTS"/>
    <property type="match status" value="1"/>
</dbReference>
<dbReference type="InterPro" id="IPR029063">
    <property type="entry name" value="SAM-dependent_MTases_sf"/>
</dbReference>
<feature type="domain" description="Methyltransferase small" evidence="7">
    <location>
        <begin position="183"/>
        <end position="347"/>
    </location>
</feature>
<dbReference type="Gene3D" id="3.40.50.150">
    <property type="entry name" value="Vaccinia Virus protein VP39"/>
    <property type="match status" value="2"/>
</dbReference>
<dbReference type="GO" id="GO:0052914">
    <property type="term" value="F:16S rRNA (guanine(1207)-N(2))-methyltransferase activity"/>
    <property type="evidence" value="ECO:0007669"/>
    <property type="project" value="UniProtKB-EC"/>
</dbReference>
<reference evidence="9 10" key="2">
    <citation type="journal article" date="2011" name="Stand. Genomic Sci.">
        <title>Complete genome sequence of Tolumonas auensis type strain (TA 4).</title>
        <authorList>
            <person name="Chertkov O."/>
            <person name="Copeland A."/>
            <person name="Lucas S."/>
            <person name="Lapidus A."/>
            <person name="Berry K.W."/>
            <person name="Detter J.C."/>
            <person name="Del Rio T.G."/>
            <person name="Hammon N."/>
            <person name="Dalin E."/>
            <person name="Tice H."/>
            <person name="Pitluck S."/>
            <person name="Richardson P."/>
            <person name="Bruce D."/>
            <person name="Goodwin L."/>
            <person name="Han C."/>
            <person name="Tapia R."/>
            <person name="Saunders E."/>
            <person name="Schmutz J."/>
            <person name="Brettin T."/>
            <person name="Larimer F."/>
            <person name="Land M."/>
            <person name="Hauser L."/>
            <person name="Spring S."/>
            <person name="Rohde M."/>
            <person name="Kyrpides N.C."/>
            <person name="Ivanova N."/>
            <person name="Goker M."/>
            <person name="Beller H.R."/>
            <person name="Klenk H.P."/>
            <person name="Woyke T."/>
        </authorList>
    </citation>
    <scope>NUCLEOTIDE SEQUENCE [LARGE SCALE GENOMIC DNA]</scope>
    <source>
        <strain evidence="10">DSM 9187 / TA4</strain>
    </source>
</reference>
<evidence type="ECO:0000256" key="5">
    <source>
        <dbReference type="ARBA" id="ARBA00022691"/>
    </source>
</evidence>
<dbReference type="HAMAP" id="MF_01862">
    <property type="entry name" value="16SrRNA_methyltr_C"/>
    <property type="match status" value="1"/>
</dbReference>
<keyword evidence="2 6" id="KW-0698">rRNA processing</keyword>
<evidence type="ECO:0000313" key="9">
    <source>
        <dbReference type="EMBL" id="ACQ94222.1"/>
    </source>
</evidence>
<dbReference type="CDD" id="cd02440">
    <property type="entry name" value="AdoMet_MTases"/>
    <property type="match status" value="1"/>
</dbReference>
<evidence type="ECO:0000256" key="4">
    <source>
        <dbReference type="ARBA" id="ARBA00022679"/>
    </source>
</evidence>
<dbReference type="InterPro" id="IPR013675">
    <property type="entry name" value="Mtase_sm_N"/>
</dbReference>
<dbReference type="SUPFAM" id="SSF53335">
    <property type="entry name" value="S-adenosyl-L-methionine-dependent methyltransferases"/>
    <property type="match status" value="1"/>
</dbReference>
<dbReference type="PANTHER" id="PTHR47816:SF4">
    <property type="entry name" value="RIBOSOMAL RNA SMALL SUBUNIT METHYLTRANSFERASE C"/>
    <property type="match status" value="1"/>
</dbReference>
<name>C4LB19_TOLAT</name>
<dbReference type="EC" id="2.1.1.172" evidence="6"/>
<feature type="domain" description="Methyltransferase small N-terminal" evidence="8">
    <location>
        <begin position="13"/>
        <end position="172"/>
    </location>
</feature>
<dbReference type="GO" id="GO:0005737">
    <property type="term" value="C:cytoplasm"/>
    <property type="evidence" value="ECO:0007669"/>
    <property type="project" value="UniProtKB-SubCell"/>
</dbReference>